<feature type="domain" description="Fe2OG dioxygenase" evidence="2">
    <location>
        <begin position="150"/>
        <end position="242"/>
    </location>
</feature>
<dbReference type="GeneID" id="14923246"/>
<dbReference type="RefSeq" id="XP_004367570.1">
    <property type="nucleotide sequence ID" value="XM_004367513.1"/>
</dbReference>
<dbReference type="InterPro" id="IPR037151">
    <property type="entry name" value="AlkB-like_sf"/>
</dbReference>
<dbReference type="PANTHER" id="PTHR31212">
    <property type="entry name" value="ALPHA-KETOGLUTARATE-DEPENDENT DIOXYGENASE ALKB HOMOLOG 3"/>
    <property type="match status" value="1"/>
</dbReference>
<dbReference type="InterPro" id="IPR027450">
    <property type="entry name" value="AlkB-like"/>
</dbReference>
<evidence type="ECO:0000313" key="3">
    <source>
        <dbReference type="EMBL" id="ELR22314.1"/>
    </source>
</evidence>
<dbReference type="PROSITE" id="PS51471">
    <property type="entry name" value="FE2OG_OXY"/>
    <property type="match status" value="1"/>
</dbReference>
<dbReference type="PANTHER" id="PTHR31212:SF4">
    <property type="entry name" value="ALPHA-KETOGLUTARATE-DEPENDENT DIOXYGENASE ALKB HOMOLOG 3"/>
    <property type="match status" value="1"/>
</dbReference>
<dbReference type="SUPFAM" id="SSF51197">
    <property type="entry name" value="Clavaminate synthase-like"/>
    <property type="match status" value="1"/>
</dbReference>
<dbReference type="GO" id="GO:0051213">
    <property type="term" value="F:dioxygenase activity"/>
    <property type="evidence" value="ECO:0007669"/>
    <property type="project" value="InterPro"/>
</dbReference>
<dbReference type="OrthoDB" id="545910at2759"/>
<evidence type="ECO:0000313" key="4">
    <source>
        <dbReference type="Proteomes" id="UP000011083"/>
    </source>
</evidence>
<dbReference type="GO" id="GO:0006307">
    <property type="term" value="P:DNA alkylation repair"/>
    <property type="evidence" value="ECO:0007669"/>
    <property type="project" value="InterPro"/>
</dbReference>
<organism evidence="3 4">
    <name type="scientific">Acanthamoeba castellanii (strain ATCC 30010 / Neff)</name>
    <dbReference type="NCBI Taxonomy" id="1257118"/>
    <lineage>
        <taxon>Eukaryota</taxon>
        <taxon>Amoebozoa</taxon>
        <taxon>Discosea</taxon>
        <taxon>Longamoebia</taxon>
        <taxon>Centramoebida</taxon>
        <taxon>Acanthamoebidae</taxon>
        <taxon>Acanthamoeba</taxon>
    </lineage>
</organism>
<evidence type="ECO:0000259" key="2">
    <source>
        <dbReference type="PROSITE" id="PS51471"/>
    </source>
</evidence>
<proteinExistence type="predicted"/>
<keyword evidence="4" id="KW-1185">Reference proteome</keyword>
<dbReference type="AlphaFoldDB" id="L8H9W1"/>
<protein>
    <submittedName>
        <fullName evidence="3">DNA repair system protein</fullName>
    </submittedName>
</protein>
<dbReference type="InterPro" id="IPR005123">
    <property type="entry name" value="Oxoglu/Fe-dep_dioxygenase_dom"/>
</dbReference>
<accession>L8H9W1</accession>
<dbReference type="STRING" id="1257118.L8H9W1"/>
<reference evidence="3 4" key="1">
    <citation type="journal article" date="2013" name="Genome Biol.">
        <title>Genome of Acanthamoeba castellanii highlights extensive lateral gene transfer and early evolution of tyrosine kinase signaling.</title>
        <authorList>
            <person name="Clarke M."/>
            <person name="Lohan A.J."/>
            <person name="Liu B."/>
            <person name="Lagkouvardos I."/>
            <person name="Roy S."/>
            <person name="Zafar N."/>
            <person name="Bertelli C."/>
            <person name="Schilde C."/>
            <person name="Kianianmomeni A."/>
            <person name="Burglin T.R."/>
            <person name="Frech C."/>
            <person name="Turcotte B."/>
            <person name="Kopec K.O."/>
            <person name="Synnott J.M."/>
            <person name="Choo C."/>
            <person name="Paponov I."/>
            <person name="Finkler A."/>
            <person name="Soon Heng Tan C."/>
            <person name="Hutchins A.P."/>
            <person name="Weinmeier T."/>
            <person name="Rattei T."/>
            <person name="Chu J.S."/>
            <person name="Gimenez G."/>
            <person name="Irimia M."/>
            <person name="Rigden D.J."/>
            <person name="Fitzpatrick D.A."/>
            <person name="Lorenzo-Morales J."/>
            <person name="Bateman A."/>
            <person name="Chiu C.H."/>
            <person name="Tang P."/>
            <person name="Hegemann P."/>
            <person name="Fromm H."/>
            <person name="Raoult D."/>
            <person name="Greub G."/>
            <person name="Miranda-Saavedra D."/>
            <person name="Chen N."/>
            <person name="Nash P."/>
            <person name="Ginger M.L."/>
            <person name="Horn M."/>
            <person name="Schaap P."/>
            <person name="Caler L."/>
            <person name="Loftus B."/>
        </authorList>
    </citation>
    <scope>NUCLEOTIDE SEQUENCE [LARGE SCALE GENOMIC DNA]</scope>
    <source>
        <strain evidence="3 4">Neff</strain>
    </source>
</reference>
<sequence length="246" mass="27711">MEKQQQAEEGATNGQTGHTNKRKIEEIEGGRRTGRLDAFVIRKKADTPKKLKAPSIEIVVQNGRSVVTYEKSVLSEDECAELSQEVLIAGHWSRDVIPTFGKNVLSPRLVCSFGDVGTAYRYSGMIRKGTGWPEVLLAIKRLVEERANQPYNYVLCNLYKDGDDYIGWHADKEGDIVPGSTIASVSLGAKRLFKLRHEQTKEVKEVWLEPGSLLLMKGDTQKHYKHCTVTENRINLTFRLVNHRSG</sequence>
<dbReference type="VEuPathDB" id="AmoebaDB:ACA1_252590"/>
<feature type="region of interest" description="Disordered" evidence="1">
    <location>
        <begin position="1"/>
        <end position="29"/>
    </location>
</feature>
<dbReference type="Proteomes" id="UP000011083">
    <property type="component" value="Unassembled WGS sequence"/>
</dbReference>
<dbReference type="InterPro" id="IPR032854">
    <property type="entry name" value="ALKBH3"/>
</dbReference>
<name>L8H9W1_ACACF</name>
<dbReference type="EMBL" id="KB007885">
    <property type="protein sequence ID" value="ELR22314.1"/>
    <property type="molecule type" value="Genomic_DNA"/>
</dbReference>
<gene>
    <name evidence="3" type="ORF">ACA1_252590</name>
</gene>
<dbReference type="Pfam" id="PF13532">
    <property type="entry name" value="2OG-FeII_Oxy_2"/>
    <property type="match status" value="1"/>
</dbReference>
<dbReference type="Gene3D" id="2.60.120.590">
    <property type="entry name" value="Alpha-ketoglutarate-dependent dioxygenase AlkB-like"/>
    <property type="match status" value="1"/>
</dbReference>
<dbReference type="KEGG" id="acan:ACA1_252590"/>
<evidence type="ECO:0000256" key="1">
    <source>
        <dbReference type="SAM" id="MobiDB-lite"/>
    </source>
</evidence>